<evidence type="ECO:0000313" key="1">
    <source>
        <dbReference type="EMBL" id="KAB1157999.1"/>
    </source>
</evidence>
<name>A0A7J5ALY3_9FLAO</name>
<dbReference type="InterPro" id="IPR012657">
    <property type="entry name" value="23S_rRNA-intervening_sequence"/>
</dbReference>
<accession>A0A7J5ALY3</accession>
<evidence type="ECO:0000313" key="2">
    <source>
        <dbReference type="Proteomes" id="UP000490922"/>
    </source>
</evidence>
<dbReference type="OrthoDB" id="285993at2"/>
<organism evidence="1 2">
    <name type="scientific">Flavobacterium luteum</name>
    <dbReference type="NCBI Taxonomy" id="2026654"/>
    <lineage>
        <taxon>Bacteria</taxon>
        <taxon>Pseudomonadati</taxon>
        <taxon>Bacteroidota</taxon>
        <taxon>Flavobacteriia</taxon>
        <taxon>Flavobacteriales</taxon>
        <taxon>Flavobacteriaceae</taxon>
        <taxon>Flavobacterium</taxon>
    </lineage>
</organism>
<dbReference type="Pfam" id="PF05635">
    <property type="entry name" value="23S_rRNA_IVP"/>
    <property type="match status" value="1"/>
</dbReference>
<dbReference type="PANTHER" id="PTHR38471">
    <property type="entry name" value="FOUR HELIX BUNDLE PROTEIN"/>
    <property type="match status" value="1"/>
</dbReference>
<protein>
    <submittedName>
        <fullName evidence="1">Four helix bundle protein</fullName>
    </submittedName>
</protein>
<gene>
    <name evidence="1" type="ORF">F6464_02640</name>
</gene>
<dbReference type="PIRSF" id="PIRSF035652">
    <property type="entry name" value="CHP02436"/>
    <property type="match status" value="1"/>
</dbReference>
<comment type="caution">
    <text evidence="1">The sequence shown here is derived from an EMBL/GenBank/DDBJ whole genome shotgun (WGS) entry which is preliminary data.</text>
</comment>
<keyword evidence="2" id="KW-1185">Reference proteome</keyword>
<dbReference type="InterPro" id="IPR036583">
    <property type="entry name" value="23S_rRNA_IVS_sf"/>
</dbReference>
<dbReference type="Proteomes" id="UP000490922">
    <property type="component" value="Unassembled WGS sequence"/>
</dbReference>
<dbReference type="SUPFAM" id="SSF158446">
    <property type="entry name" value="IVS-encoded protein-like"/>
    <property type="match status" value="1"/>
</dbReference>
<sequence length="121" mass="13752">MVQDLKARTKKFAIDCGKLCRNFPNSREYNAYVNQLIRCSSSVGANYRASQRGKSTADFINKLKIVEEEADESHFFIEILLELYDLGDENVKNEMIRLCEEANELVAIIVASINTAKSKLK</sequence>
<dbReference type="PANTHER" id="PTHR38471:SF2">
    <property type="entry name" value="FOUR HELIX BUNDLE PROTEIN"/>
    <property type="match status" value="1"/>
</dbReference>
<dbReference type="EMBL" id="WAEM01000001">
    <property type="protein sequence ID" value="KAB1157999.1"/>
    <property type="molecule type" value="Genomic_DNA"/>
</dbReference>
<dbReference type="Gene3D" id="1.20.1440.60">
    <property type="entry name" value="23S rRNA-intervening sequence"/>
    <property type="match status" value="1"/>
</dbReference>
<proteinExistence type="predicted"/>
<dbReference type="NCBIfam" id="TIGR02436">
    <property type="entry name" value="four helix bundle protein"/>
    <property type="match status" value="1"/>
</dbReference>
<dbReference type="AlphaFoldDB" id="A0A7J5ALY3"/>
<dbReference type="RefSeq" id="WP_151106192.1">
    <property type="nucleotide sequence ID" value="NZ_WAEM01000001.1"/>
</dbReference>
<reference evidence="1 2" key="1">
    <citation type="submission" date="2019-09" db="EMBL/GenBank/DDBJ databases">
        <title>Flavobacterium sp. nov., isolated from glacier ice.</title>
        <authorList>
            <person name="Liu Q."/>
        </authorList>
    </citation>
    <scope>NUCLEOTIDE SEQUENCE [LARGE SCALE GENOMIC DNA]</scope>
    <source>
        <strain evidence="1 2">NBRC 112527</strain>
    </source>
</reference>